<dbReference type="GO" id="GO:0005789">
    <property type="term" value="C:endoplasmic reticulum membrane"/>
    <property type="evidence" value="ECO:0007669"/>
    <property type="project" value="TreeGrafter"/>
</dbReference>
<dbReference type="Pfam" id="PF07734">
    <property type="entry name" value="FBA_1"/>
    <property type="match status" value="1"/>
</dbReference>
<dbReference type="InterPro" id="IPR006527">
    <property type="entry name" value="F-box-assoc_dom_typ1"/>
</dbReference>
<keyword evidence="1" id="KW-0812">Transmembrane</keyword>
<feature type="transmembrane region" description="Helical" evidence="1">
    <location>
        <begin position="400"/>
        <end position="421"/>
    </location>
</feature>
<dbReference type="EnsemblPlants" id="Bo3g034370.1">
    <property type="protein sequence ID" value="Bo3g034370.1"/>
    <property type="gene ID" value="Bo3g034370"/>
</dbReference>
<dbReference type="Proteomes" id="UP000032141">
    <property type="component" value="Chromosome C3"/>
</dbReference>
<protein>
    <recommendedName>
        <fullName evidence="2">F-box domain-containing protein</fullName>
    </recommendedName>
</protein>
<dbReference type="GO" id="GO:0006487">
    <property type="term" value="P:protein N-linked glycosylation"/>
    <property type="evidence" value="ECO:0007669"/>
    <property type="project" value="TreeGrafter"/>
</dbReference>
<reference evidence="3 4" key="1">
    <citation type="journal article" date="2014" name="Genome Biol.">
        <title>Transcriptome and methylome profiling reveals relics of genome dominance in the mesopolyploid Brassica oleracea.</title>
        <authorList>
            <person name="Parkin I.A."/>
            <person name="Koh C."/>
            <person name="Tang H."/>
            <person name="Robinson S.J."/>
            <person name="Kagale S."/>
            <person name="Clarke W.E."/>
            <person name="Town C.D."/>
            <person name="Nixon J."/>
            <person name="Krishnakumar V."/>
            <person name="Bidwell S.L."/>
            <person name="Denoeud F."/>
            <person name="Belcram H."/>
            <person name="Links M.G."/>
            <person name="Just J."/>
            <person name="Clarke C."/>
            <person name="Bender T."/>
            <person name="Huebert T."/>
            <person name="Mason A.S."/>
            <person name="Pires J.C."/>
            <person name="Barker G."/>
            <person name="Moore J."/>
            <person name="Walley P.G."/>
            <person name="Manoli S."/>
            <person name="Batley J."/>
            <person name="Edwards D."/>
            <person name="Nelson M.N."/>
            <person name="Wang X."/>
            <person name="Paterson A.H."/>
            <person name="King G."/>
            <person name="Bancroft I."/>
            <person name="Chalhoub B."/>
            <person name="Sharpe A.G."/>
        </authorList>
    </citation>
    <scope>NUCLEOTIDE SEQUENCE</scope>
    <source>
        <strain evidence="3 4">cv. TO1000</strain>
    </source>
</reference>
<keyword evidence="4" id="KW-1185">Reference proteome</keyword>
<dbReference type="InterPro" id="IPR029044">
    <property type="entry name" value="Nucleotide-diphossugar_trans"/>
</dbReference>
<dbReference type="Gramene" id="Bo3g034370.1">
    <property type="protein sequence ID" value="Bo3g034370.1"/>
    <property type="gene ID" value="Bo3g034370"/>
</dbReference>
<dbReference type="InterPro" id="IPR036047">
    <property type="entry name" value="F-box-like_dom_sf"/>
</dbReference>
<dbReference type="InterPro" id="IPR001173">
    <property type="entry name" value="Glyco_trans_2-like"/>
</dbReference>
<dbReference type="InterPro" id="IPR001810">
    <property type="entry name" value="F-box_dom"/>
</dbReference>
<dbReference type="Gene3D" id="3.90.550.10">
    <property type="entry name" value="Spore Coat Polysaccharide Biosynthesis Protein SpsA, Chain A"/>
    <property type="match status" value="1"/>
</dbReference>
<dbReference type="Pfam" id="PF00535">
    <property type="entry name" value="Glycos_transf_2"/>
    <property type="match status" value="1"/>
</dbReference>
<dbReference type="OMA" id="ETWSIAY"/>
<dbReference type="SMART" id="SM00256">
    <property type="entry name" value="FBOX"/>
    <property type="match status" value="1"/>
</dbReference>
<keyword evidence="1" id="KW-1133">Transmembrane helix</keyword>
<dbReference type="STRING" id="109376.A0A0D3B5W2"/>
<evidence type="ECO:0000313" key="4">
    <source>
        <dbReference type="Proteomes" id="UP000032141"/>
    </source>
</evidence>
<dbReference type="eggNOG" id="KOG2977">
    <property type="taxonomic scope" value="Eukaryota"/>
</dbReference>
<reference evidence="3" key="2">
    <citation type="submission" date="2015-03" db="UniProtKB">
        <authorList>
            <consortium name="EnsemblPlants"/>
        </authorList>
    </citation>
    <scope>IDENTIFICATION</scope>
</reference>
<keyword evidence="1" id="KW-0472">Membrane</keyword>
<dbReference type="CDD" id="cd22157">
    <property type="entry name" value="F-box_AtFBW1-like"/>
    <property type="match status" value="1"/>
</dbReference>
<evidence type="ECO:0000313" key="3">
    <source>
        <dbReference type="EnsemblPlants" id="Bo3g034370.1"/>
    </source>
</evidence>
<dbReference type="Pfam" id="PF00646">
    <property type="entry name" value="F-box"/>
    <property type="match status" value="1"/>
</dbReference>
<dbReference type="SUPFAM" id="SSF117281">
    <property type="entry name" value="Kelch motif"/>
    <property type="match status" value="1"/>
</dbReference>
<organism evidence="3 4">
    <name type="scientific">Brassica oleracea var. oleracea</name>
    <dbReference type="NCBI Taxonomy" id="109376"/>
    <lineage>
        <taxon>Eukaryota</taxon>
        <taxon>Viridiplantae</taxon>
        <taxon>Streptophyta</taxon>
        <taxon>Embryophyta</taxon>
        <taxon>Tracheophyta</taxon>
        <taxon>Spermatophyta</taxon>
        <taxon>Magnoliopsida</taxon>
        <taxon>eudicotyledons</taxon>
        <taxon>Gunneridae</taxon>
        <taxon>Pentapetalae</taxon>
        <taxon>rosids</taxon>
        <taxon>malvids</taxon>
        <taxon>Brassicales</taxon>
        <taxon>Brassicaceae</taxon>
        <taxon>Brassiceae</taxon>
        <taxon>Brassica</taxon>
    </lineage>
</organism>
<sequence>MMKELGLDLEEEVLLRVPLESILKFKTVSKQWRSLLESRSFSERRRIIIQKTQKKMQFVAAALLLNINPEVVVKDDDEEVEMIYLDCDFPKVQEEDSGFSRRPSLSCDGRGFEVFPGYWRMGFGRDIVNGSYKVARMCFEPNCSYCEILDINIGVWRKLKRKPLFYVGERLKSAFVNGSIYWLEVDCYYHTQKILALDLHTEKFRSVKTPPLFCKSGQIANLEDRLVVAAKDIGEPGFKFCIWSMDPRDETWSIAYSFHLSSSTRSSFISRCSHWWHWCMPLAVSKRGNFYFYDQEKKLHKYCSDTGLVRGVTYGGGIRIVAPFVENLLPIRGSASSGRTFGFRNLDEFETSSCFRQIKSSVRKEWLGITTTVVAVVALHPCSLSQGAPAMESLLTVAELGLSLLLIVFWGFISVVVVEAWRRRHSNVPVETVTTLEDPTSLKQLSVERIASPLVANVDFKQLFYHQVPCPHISDPADKYLSLIVPAFNEEQRLPAALEETMDYLQGRASRDKNFSYEVVIVDDGSVDGTKRVAVDFVKKYTVDNIRFIPLGKNQGKGEAIRTGMMHSRGELLLMLDADGATKITDLEKLENQIHAVAREENSIRDPALKNVAFKIGDVQVSAFGSRAHLEEKALATVKFYKILDRHTDACTYACNMCLGCMC</sequence>
<name>A0A0D3B5W2_BRAOL</name>
<dbReference type="InterPro" id="IPR015915">
    <property type="entry name" value="Kelch-typ_b-propeller"/>
</dbReference>
<dbReference type="PANTHER" id="PTHR10859:SF108">
    <property type="entry name" value="DOLICHYL-PHOSPHATE BETA-GLUCOSYLTRANSFERASE"/>
    <property type="match status" value="1"/>
</dbReference>
<dbReference type="SUPFAM" id="SSF53448">
    <property type="entry name" value="Nucleotide-diphospho-sugar transferases"/>
    <property type="match status" value="1"/>
</dbReference>
<evidence type="ECO:0000259" key="2">
    <source>
        <dbReference type="SMART" id="SM00256"/>
    </source>
</evidence>
<accession>A0A0D3B5W2</accession>
<proteinExistence type="predicted"/>
<dbReference type="SUPFAM" id="SSF81383">
    <property type="entry name" value="F-box domain"/>
    <property type="match status" value="1"/>
</dbReference>
<dbReference type="AlphaFoldDB" id="A0A0D3B5W2"/>
<dbReference type="PANTHER" id="PTHR10859">
    <property type="entry name" value="GLYCOSYL TRANSFERASE"/>
    <property type="match status" value="1"/>
</dbReference>
<dbReference type="HOGENOM" id="CLU_414116_0_0_1"/>
<feature type="domain" description="F-box" evidence="2">
    <location>
        <begin position="5"/>
        <end position="45"/>
    </location>
</feature>
<evidence type="ECO:0000256" key="1">
    <source>
        <dbReference type="SAM" id="Phobius"/>
    </source>
</evidence>